<evidence type="ECO:0000313" key="2">
    <source>
        <dbReference type="Proteomes" id="UP000620874"/>
    </source>
</evidence>
<dbReference type="Proteomes" id="UP000620874">
    <property type="component" value="Unassembled WGS sequence"/>
</dbReference>
<evidence type="ECO:0000313" key="1">
    <source>
        <dbReference type="EMBL" id="MBD8039364.1"/>
    </source>
</evidence>
<sequence length="246" mass="28898">MNDYFKSLQIDSSALTAEEIQIINDWDQKHKHGERSISLRSVETQEEFNAFYAENKSLLRNICILWEDEESNYAGICTDGIMRGKIMFVCHEFLLYPIPVFRNIETFLKAVDSQRISDLFPPQLEFLSPENNPFDYPSIHRSSEELNQDILIAENLWKEAISAKDDNRVNLLFSFIQIASPNQISCLQKYLSDAELLYYILCAYKFYGYQEDPDILLRIGKENKQYRKLLKELGASPKKLLWIEKW</sequence>
<reference evidence="1 2" key="1">
    <citation type="submission" date="2020-08" db="EMBL/GenBank/DDBJ databases">
        <title>A Genomic Blueprint of the Chicken Gut Microbiome.</title>
        <authorList>
            <person name="Gilroy R."/>
            <person name="Ravi A."/>
            <person name="Getino M."/>
            <person name="Pursley I."/>
            <person name="Horton D.L."/>
            <person name="Alikhan N.-F."/>
            <person name="Baker D."/>
            <person name="Gharbi K."/>
            <person name="Hall N."/>
            <person name="Watson M."/>
            <person name="Adriaenssens E.M."/>
            <person name="Foster-Nyarko E."/>
            <person name="Jarju S."/>
            <person name="Secka A."/>
            <person name="Antonio M."/>
            <person name="Oren A."/>
            <person name="Chaudhuri R."/>
            <person name="La Ragione R.M."/>
            <person name="Hildebrand F."/>
            <person name="Pallen M.J."/>
        </authorList>
    </citation>
    <scope>NUCLEOTIDE SEQUENCE [LARGE SCALE GENOMIC DNA]</scope>
    <source>
        <strain evidence="1 2">Sa1CVN1</strain>
    </source>
</reference>
<keyword evidence="2" id="KW-1185">Reference proteome</keyword>
<organism evidence="1 2">
    <name type="scientific">Phocaeicola intestinalis</name>
    <dbReference type="NCBI Taxonomy" id="2762212"/>
    <lineage>
        <taxon>Bacteria</taxon>
        <taxon>Pseudomonadati</taxon>
        <taxon>Bacteroidota</taxon>
        <taxon>Bacteroidia</taxon>
        <taxon>Bacteroidales</taxon>
        <taxon>Bacteroidaceae</taxon>
        <taxon>Phocaeicola</taxon>
    </lineage>
</organism>
<accession>A0ABR8Y599</accession>
<protein>
    <submittedName>
        <fullName evidence="1">Uncharacterized protein</fullName>
    </submittedName>
</protein>
<proteinExistence type="predicted"/>
<dbReference type="RefSeq" id="WP_191762929.1">
    <property type="nucleotide sequence ID" value="NZ_JACSPP010000005.1"/>
</dbReference>
<dbReference type="EMBL" id="JACSPP010000005">
    <property type="protein sequence ID" value="MBD8039364.1"/>
    <property type="molecule type" value="Genomic_DNA"/>
</dbReference>
<comment type="caution">
    <text evidence="1">The sequence shown here is derived from an EMBL/GenBank/DDBJ whole genome shotgun (WGS) entry which is preliminary data.</text>
</comment>
<gene>
    <name evidence="1" type="ORF">H9625_02665</name>
</gene>
<name>A0ABR8Y599_9BACT</name>